<evidence type="ECO:0000256" key="1">
    <source>
        <dbReference type="SAM" id="MobiDB-lite"/>
    </source>
</evidence>
<dbReference type="Proteomes" id="UP000266841">
    <property type="component" value="Unassembled WGS sequence"/>
</dbReference>
<dbReference type="EMBL" id="AGNL01002654">
    <property type="protein sequence ID" value="EJK75914.1"/>
    <property type="molecule type" value="Genomic_DNA"/>
</dbReference>
<feature type="compositionally biased region" description="Basic and acidic residues" evidence="1">
    <location>
        <begin position="14"/>
        <end position="34"/>
    </location>
</feature>
<proteinExistence type="predicted"/>
<dbReference type="AlphaFoldDB" id="K0TFS9"/>
<feature type="region of interest" description="Disordered" evidence="1">
    <location>
        <begin position="1"/>
        <end position="94"/>
    </location>
</feature>
<name>K0TFS9_THAOC</name>
<gene>
    <name evidence="2" type="ORF">THAOC_02347</name>
</gene>
<sequence length="464" mass="50542">MSNSSRSSSAGTPPEERNGLSVQEQREHRTDDHIGGGSMFKKVPTPLLMLQLKEKAMAEKEKREAAAAAAAGDTRRKEGGAAAAAQGKKRTHDDAAACAEMPTCSDATGAHSAKAETLPVLRLTREQADKNLEQRVRDGNHPGFVRSPEAGMLVDPETRQKLGIFSARGGSGNFNTISTYPKGTLASMWAEATGRTLPIQDVTVEKMKKSGGRFEGTVLIKFQANMNAEEIEEFRKVVGERDVNDYGALDGKKDKLVEILKKAHSVRVARAENRSHFIFKVEDKDGGLLDVFDRFGATLHDTGSLLQGIGGYAKISGVRLTSSYIQRGGEKGVPWLGGRIKVTAIKRSDDASDLRKVGCGSEDNGRPEVLAGLVKDYEDSSQWAKYYVRDESGNVETFRSHKQLSEKLNDGKLCDPLRVKFNEQGLGATAGKKPKWVDSVKAKTAVVEWAFPSGKRYTIRGTPF</sequence>
<reference evidence="2 3" key="1">
    <citation type="journal article" date="2012" name="Genome Biol.">
        <title>Genome and low-iron response of an oceanic diatom adapted to chronic iron limitation.</title>
        <authorList>
            <person name="Lommer M."/>
            <person name="Specht M."/>
            <person name="Roy A.S."/>
            <person name="Kraemer L."/>
            <person name="Andreson R."/>
            <person name="Gutowska M.A."/>
            <person name="Wolf J."/>
            <person name="Bergner S.V."/>
            <person name="Schilhabel M.B."/>
            <person name="Klostermeier U.C."/>
            <person name="Beiko R.G."/>
            <person name="Rosenstiel P."/>
            <person name="Hippler M."/>
            <person name="Laroche J."/>
        </authorList>
    </citation>
    <scope>NUCLEOTIDE SEQUENCE [LARGE SCALE GENOMIC DNA]</scope>
    <source>
        <strain evidence="2 3">CCMP1005</strain>
    </source>
</reference>
<keyword evidence="3" id="KW-1185">Reference proteome</keyword>
<feature type="compositionally biased region" description="Polar residues" evidence="1">
    <location>
        <begin position="1"/>
        <end position="11"/>
    </location>
</feature>
<protein>
    <submittedName>
        <fullName evidence="2">Uncharacterized protein</fullName>
    </submittedName>
</protein>
<evidence type="ECO:0000313" key="3">
    <source>
        <dbReference type="Proteomes" id="UP000266841"/>
    </source>
</evidence>
<organism evidence="2 3">
    <name type="scientific">Thalassiosira oceanica</name>
    <name type="common">Marine diatom</name>
    <dbReference type="NCBI Taxonomy" id="159749"/>
    <lineage>
        <taxon>Eukaryota</taxon>
        <taxon>Sar</taxon>
        <taxon>Stramenopiles</taxon>
        <taxon>Ochrophyta</taxon>
        <taxon>Bacillariophyta</taxon>
        <taxon>Coscinodiscophyceae</taxon>
        <taxon>Thalassiosirophycidae</taxon>
        <taxon>Thalassiosirales</taxon>
        <taxon>Thalassiosiraceae</taxon>
        <taxon>Thalassiosira</taxon>
    </lineage>
</organism>
<evidence type="ECO:0000313" key="2">
    <source>
        <dbReference type="EMBL" id="EJK75914.1"/>
    </source>
</evidence>
<accession>K0TFS9</accession>
<feature type="compositionally biased region" description="Basic and acidic residues" evidence="1">
    <location>
        <begin position="52"/>
        <end position="65"/>
    </location>
</feature>
<comment type="caution">
    <text evidence="2">The sequence shown here is derived from an EMBL/GenBank/DDBJ whole genome shotgun (WGS) entry which is preliminary data.</text>
</comment>